<dbReference type="OrthoDB" id="5565730at2759"/>
<keyword evidence="1" id="KW-0812">Transmembrane</keyword>
<keyword evidence="1" id="KW-0472">Membrane</keyword>
<dbReference type="PANTHER" id="PTHR41390:SF1">
    <property type="entry name" value="NADH-UBIQUINONE OXIDOREDUCTASE 213 KDA SUBUNIT"/>
    <property type="match status" value="1"/>
</dbReference>
<organism evidence="2 3">
    <name type="scientific">Ophiocordyceps australis</name>
    <dbReference type="NCBI Taxonomy" id="1399860"/>
    <lineage>
        <taxon>Eukaryota</taxon>
        <taxon>Fungi</taxon>
        <taxon>Dikarya</taxon>
        <taxon>Ascomycota</taxon>
        <taxon>Pezizomycotina</taxon>
        <taxon>Sordariomycetes</taxon>
        <taxon>Hypocreomycetidae</taxon>
        <taxon>Hypocreales</taxon>
        <taxon>Ophiocordycipitaceae</taxon>
        <taxon>Ophiocordyceps</taxon>
    </lineage>
</organism>
<name>A0A2C5XIF7_9HYPO</name>
<dbReference type="AlphaFoldDB" id="A0A2C5XIF7"/>
<accession>A0A2C5XIF7</accession>
<evidence type="ECO:0000313" key="3">
    <source>
        <dbReference type="Proteomes" id="UP000224854"/>
    </source>
</evidence>
<keyword evidence="1" id="KW-1133">Transmembrane helix</keyword>
<evidence type="ECO:0000256" key="1">
    <source>
        <dbReference type="SAM" id="Phobius"/>
    </source>
</evidence>
<proteinExistence type="predicted"/>
<gene>
    <name evidence="2" type="ORF">CDD82_5386</name>
</gene>
<protein>
    <submittedName>
        <fullName evidence="2">Uncharacterized protein</fullName>
    </submittedName>
</protein>
<feature type="transmembrane region" description="Helical" evidence="1">
    <location>
        <begin position="28"/>
        <end position="45"/>
    </location>
</feature>
<reference evidence="2 3" key="1">
    <citation type="submission" date="2017-06" db="EMBL/GenBank/DDBJ databases">
        <title>Ant-infecting Ophiocordyceps genomes reveal a high diversity of potential behavioral manipulation genes and a possible major role for enterotoxins.</title>
        <authorList>
            <person name="De Bekker C."/>
            <person name="Evans H.C."/>
            <person name="Brachmann A."/>
            <person name="Hughes D.P."/>
        </authorList>
    </citation>
    <scope>NUCLEOTIDE SEQUENCE [LARGE SCALE GENOMIC DNA]</scope>
    <source>
        <strain evidence="2 3">1348a</strain>
    </source>
</reference>
<evidence type="ECO:0000313" key="2">
    <source>
        <dbReference type="EMBL" id="PHH73559.1"/>
    </source>
</evidence>
<sequence length="201" mass="21475">MTSLEARKHGRGLIPPALKDLVVPPLQFGAYSAVAGAFGSVGLAIHYDKSPVILGLSGCIYWFTLGTTFSLSKETYLRVFASQESATPGTKTMASAVGGSVAGAVNGLLRGPRTILPSMAFGGGLGTVGQAIANWMANRPVKEKTDSIWLRWLHLKKLSDAEYLDVLHEKLLKVEAEIAVIDDKIAALQRGEERGKAKPEQ</sequence>
<dbReference type="EMBL" id="NJEU01000495">
    <property type="protein sequence ID" value="PHH73559.1"/>
    <property type="molecule type" value="Genomic_DNA"/>
</dbReference>
<feature type="transmembrane region" description="Helical" evidence="1">
    <location>
        <begin position="52"/>
        <end position="72"/>
    </location>
</feature>
<dbReference type="Proteomes" id="UP000224854">
    <property type="component" value="Unassembled WGS sequence"/>
</dbReference>
<comment type="caution">
    <text evidence="2">The sequence shown here is derived from an EMBL/GenBank/DDBJ whole genome shotgun (WGS) entry which is preliminary data.</text>
</comment>
<dbReference type="PANTHER" id="PTHR41390">
    <property type="entry name" value="CHROMOSOME 7, WHOLE GENOME SHOTGUN SEQUENCE"/>
    <property type="match status" value="1"/>
</dbReference>
<keyword evidence="3" id="KW-1185">Reference proteome</keyword>